<dbReference type="BioCyc" id="CNIT1237085:G1324-230-MONOMER"/>
<sequence length="68" mass="7730">MVKFYTSKEQALIDILKAHPNSTVSEMKMHIGLRNRNDVPHALNGLRVKGVLLHTADKPPRYSFSDNQ</sequence>
<gene>
    <name evidence="1" type="ordered locus">Ngar_c02300</name>
</gene>
<keyword evidence="2" id="KW-1185">Reference proteome</keyword>
<dbReference type="KEGG" id="nga:Ngar_c02300"/>
<dbReference type="AlphaFoldDB" id="K0IEI7"/>
<organism evidence="1 2">
    <name type="scientific">Nitrososphaera gargensis (strain Ga9.2)</name>
    <dbReference type="NCBI Taxonomy" id="1237085"/>
    <lineage>
        <taxon>Archaea</taxon>
        <taxon>Nitrososphaerota</taxon>
        <taxon>Nitrososphaeria</taxon>
        <taxon>Nitrososphaerales</taxon>
        <taxon>Nitrososphaeraceae</taxon>
        <taxon>Nitrososphaera</taxon>
    </lineage>
</organism>
<proteinExistence type="predicted"/>
<evidence type="ECO:0000313" key="2">
    <source>
        <dbReference type="Proteomes" id="UP000008037"/>
    </source>
</evidence>
<protein>
    <recommendedName>
        <fullName evidence="3">LexA repressor DNA-binding domain-containing protein</fullName>
    </recommendedName>
</protein>
<dbReference type="InParanoid" id="K0IEI7"/>
<dbReference type="Proteomes" id="UP000008037">
    <property type="component" value="Chromosome"/>
</dbReference>
<evidence type="ECO:0008006" key="3">
    <source>
        <dbReference type="Google" id="ProtNLM"/>
    </source>
</evidence>
<accession>K0IEI7</accession>
<name>K0IEI7_NITGG</name>
<reference evidence="1 2" key="1">
    <citation type="journal article" date="2012" name="Environ. Microbiol.">
        <title>The genome of the ammonia-oxidizing Candidatus Nitrososphaera gargensis: insights into metabolic versatility and environmental adaptations.</title>
        <authorList>
            <person name="Spang A."/>
            <person name="Poehlein A."/>
            <person name="Offre P."/>
            <person name="Zumbragel S."/>
            <person name="Haider S."/>
            <person name="Rychlik N."/>
            <person name="Nowka B."/>
            <person name="Schmeisser C."/>
            <person name="Lebedeva E.V."/>
            <person name="Rattei T."/>
            <person name="Bohm C."/>
            <person name="Schmid M."/>
            <person name="Galushko A."/>
            <person name="Hatzenpichler R."/>
            <person name="Weinmaier T."/>
            <person name="Daniel R."/>
            <person name="Schleper C."/>
            <person name="Spieck E."/>
            <person name="Streit W."/>
            <person name="Wagner M."/>
        </authorList>
    </citation>
    <scope>NUCLEOTIDE SEQUENCE [LARGE SCALE GENOMIC DNA]</scope>
    <source>
        <strain evidence="2">Ga9.2</strain>
    </source>
</reference>
<dbReference type="HOGENOM" id="CLU_2784231_0_0_2"/>
<dbReference type="EMBL" id="CP002408">
    <property type="protein sequence ID" value="AFU57178.1"/>
    <property type="molecule type" value="Genomic_DNA"/>
</dbReference>
<evidence type="ECO:0000313" key="1">
    <source>
        <dbReference type="EMBL" id="AFU57178.1"/>
    </source>
</evidence>